<gene>
    <name evidence="2" type="ORF">ULVI_04400</name>
</gene>
<evidence type="ECO:0000313" key="2">
    <source>
        <dbReference type="EMBL" id="OAB79985.1"/>
    </source>
</evidence>
<keyword evidence="1" id="KW-0732">Signal</keyword>
<feature type="signal peptide" evidence="1">
    <location>
        <begin position="1"/>
        <end position="16"/>
    </location>
</feature>
<reference evidence="2 3" key="1">
    <citation type="submission" date="2016-02" db="EMBL/GenBank/DDBJ databases">
        <title>Ulvibacter sp. LPB0005, isolated from Thais luteostoma.</title>
        <authorList>
            <person name="Shin S.-K."/>
            <person name="Yi H."/>
        </authorList>
    </citation>
    <scope>NUCLEOTIDE SEQUENCE [LARGE SCALE GENOMIC DNA]</scope>
    <source>
        <strain evidence="2 3">LPB0005</strain>
    </source>
</reference>
<dbReference type="Gene3D" id="1.25.40.10">
    <property type="entry name" value="Tetratricopeptide repeat domain"/>
    <property type="match status" value="1"/>
</dbReference>
<dbReference type="InterPro" id="IPR011990">
    <property type="entry name" value="TPR-like_helical_dom_sf"/>
</dbReference>
<dbReference type="AlphaFoldDB" id="A0A167ISY6"/>
<accession>A0A167ISY6</accession>
<dbReference type="Proteomes" id="UP000077013">
    <property type="component" value="Unassembled WGS sequence"/>
</dbReference>
<proteinExistence type="predicted"/>
<evidence type="ECO:0000256" key="1">
    <source>
        <dbReference type="SAM" id="SignalP"/>
    </source>
</evidence>
<evidence type="ECO:0008006" key="4">
    <source>
        <dbReference type="Google" id="ProtNLM"/>
    </source>
</evidence>
<organism evidence="2 3">
    <name type="scientific">Cochleicola gelatinilyticus</name>
    <dbReference type="NCBI Taxonomy" id="1763537"/>
    <lineage>
        <taxon>Bacteria</taxon>
        <taxon>Pseudomonadati</taxon>
        <taxon>Bacteroidota</taxon>
        <taxon>Flavobacteriia</taxon>
        <taxon>Flavobacteriales</taxon>
        <taxon>Flavobacteriaceae</taxon>
        <taxon>Cochleicola</taxon>
    </lineage>
</organism>
<comment type="caution">
    <text evidence="2">The sequence shown here is derived from an EMBL/GenBank/DDBJ whole genome shotgun (WGS) entry which is preliminary data.</text>
</comment>
<feature type="chain" id="PRO_5007888436" description="Cell envelope biogenesis protein OmpA" evidence="1">
    <location>
        <begin position="17"/>
        <end position="113"/>
    </location>
</feature>
<protein>
    <recommendedName>
        <fullName evidence="4">Cell envelope biogenesis protein OmpA</fullName>
    </recommendedName>
</protein>
<evidence type="ECO:0000313" key="3">
    <source>
        <dbReference type="Proteomes" id="UP000077013"/>
    </source>
</evidence>
<sequence>MLMFMLFAFFSMASFAQTATPEKTDTTKDIDVVKVYEQVVKEGYGTAFIYKKLANAYYFKSEYKNAKKWFEALSQEGEITDPDLKFRYAQSIKAVKANGMNYGTEVSSLEDPE</sequence>
<dbReference type="EMBL" id="LRXL01000026">
    <property type="protein sequence ID" value="OAB79985.1"/>
    <property type="molecule type" value="Genomic_DNA"/>
</dbReference>
<dbReference type="STRING" id="1763537.ULVI_04400"/>
<keyword evidence="3" id="KW-1185">Reference proteome</keyword>
<name>A0A167ISY6_9FLAO</name>